<dbReference type="PANTHER" id="PTHR43155:SF2">
    <property type="entry name" value="CYCLIC DI-GMP PHOSPHODIESTERASE PA4108"/>
    <property type="match status" value="1"/>
</dbReference>
<keyword evidence="4" id="KW-1185">Reference proteome</keyword>
<evidence type="ECO:0000256" key="1">
    <source>
        <dbReference type="SAM" id="MobiDB-lite"/>
    </source>
</evidence>
<dbReference type="Pfam" id="PF11871">
    <property type="entry name" value="DUF3391"/>
    <property type="match status" value="1"/>
</dbReference>
<evidence type="ECO:0000259" key="2">
    <source>
        <dbReference type="PROSITE" id="PS51832"/>
    </source>
</evidence>
<dbReference type="PANTHER" id="PTHR43155">
    <property type="entry name" value="CYCLIC DI-GMP PHOSPHODIESTERASE PA4108-RELATED"/>
    <property type="match status" value="1"/>
</dbReference>
<dbReference type="eggNOG" id="COG2206">
    <property type="taxonomic scope" value="Bacteria"/>
</dbReference>
<proteinExistence type="predicted"/>
<dbReference type="NCBIfam" id="TIGR00277">
    <property type="entry name" value="HDIG"/>
    <property type="match status" value="1"/>
</dbReference>
<accession>C7R7F9</accession>
<dbReference type="SUPFAM" id="SSF109604">
    <property type="entry name" value="HD-domain/PDEase-like"/>
    <property type="match status" value="1"/>
</dbReference>
<dbReference type="STRING" id="523791.Kkor_0287"/>
<dbReference type="InterPro" id="IPR037522">
    <property type="entry name" value="HD_GYP_dom"/>
</dbReference>
<dbReference type="Gene3D" id="1.10.3210.10">
    <property type="entry name" value="Hypothetical protein af1432"/>
    <property type="match status" value="1"/>
</dbReference>
<dbReference type="Pfam" id="PF13487">
    <property type="entry name" value="HD_5"/>
    <property type="match status" value="1"/>
</dbReference>
<sequence>MSFLDKITQWMGKAARRDRDSIHESAHHYQSTKTHNPNPKHHQKLEKKKLKVTDLQIGMTVIQLDRPWTEVPVDFQEITIHTRSDIALLQQYCEEVYVDYLSYTSVTSDNLFHSNKPKHAHNKKAFNAKQTSQALRAELPKAKKAFDRSLKHIHQVLEQVARDSQIDIEAAREVVADCVDSILRNDTAMFWLSKIKNQDEYTAEHCLRVGILAITFGKYLQLDREQLELLGLCGMLHDVGKMQIPTTVLNKTTTLTQEEFDLIKQHTVLGYNYLSSHGQVATEVQQAAHNHHEHISGEGYPRKISDESLSLYDRMIAIVDSYDAMTSDRCYRLGMPASQAVSILYNEQHNHYDSQLVQLFIQMVGIYPVGSLVKISNGQIAVVLSTNEDHKLEPVVELLTDQYRKLIPPVAVDLSKQVFDSYGNILRIKRSLADHEVDFDLKAVLLRSSPSYQVA</sequence>
<dbReference type="KEGG" id="kko:Kkor_0287"/>
<keyword evidence="3" id="KW-0378">Hydrolase</keyword>
<dbReference type="OrthoDB" id="9816273at2"/>
<feature type="compositionally biased region" description="Basic and acidic residues" evidence="1">
    <location>
        <begin position="15"/>
        <end position="27"/>
    </location>
</feature>
<evidence type="ECO:0000313" key="3">
    <source>
        <dbReference type="EMBL" id="ACV25708.1"/>
    </source>
</evidence>
<feature type="compositionally biased region" description="Polar residues" evidence="1">
    <location>
        <begin position="28"/>
        <end position="37"/>
    </location>
</feature>
<name>C7R7F9_KANKD</name>
<dbReference type="CDD" id="cd00077">
    <property type="entry name" value="HDc"/>
    <property type="match status" value="1"/>
</dbReference>
<dbReference type="HOGENOM" id="CLU_000445_92_1_6"/>
<feature type="region of interest" description="Disordered" evidence="1">
    <location>
        <begin position="15"/>
        <end position="45"/>
    </location>
</feature>
<dbReference type="SMART" id="SM00471">
    <property type="entry name" value="HDc"/>
    <property type="match status" value="1"/>
</dbReference>
<organism evidence="3 4">
    <name type="scientific">Kangiella koreensis (strain DSM 16069 / JCM 12317 / KCTC 12182 / SW-125)</name>
    <dbReference type="NCBI Taxonomy" id="523791"/>
    <lineage>
        <taxon>Bacteria</taxon>
        <taxon>Pseudomonadati</taxon>
        <taxon>Pseudomonadota</taxon>
        <taxon>Gammaproteobacteria</taxon>
        <taxon>Kangiellales</taxon>
        <taxon>Kangiellaceae</taxon>
        <taxon>Kangiella</taxon>
    </lineage>
</organism>
<reference evidence="3 4" key="1">
    <citation type="journal article" date="2009" name="Stand. Genomic Sci.">
        <title>Complete genome sequence of Kangiella koreensis type strain (SW-125).</title>
        <authorList>
            <person name="Han C."/>
            <person name="Sikorski J."/>
            <person name="Lapidus A."/>
            <person name="Nolan M."/>
            <person name="Glavina Del Rio T."/>
            <person name="Tice H."/>
            <person name="Cheng J.F."/>
            <person name="Lucas S."/>
            <person name="Chen F."/>
            <person name="Copeland A."/>
            <person name="Ivanova N."/>
            <person name="Mavromatis K."/>
            <person name="Ovchinnikova G."/>
            <person name="Pati A."/>
            <person name="Bruce D."/>
            <person name="Goodwin L."/>
            <person name="Pitluck S."/>
            <person name="Chen A."/>
            <person name="Palaniappan K."/>
            <person name="Land M."/>
            <person name="Hauser L."/>
            <person name="Chang Y.J."/>
            <person name="Jeffries C.D."/>
            <person name="Chain P."/>
            <person name="Saunders E."/>
            <person name="Brettin T."/>
            <person name="Goker M."/>
            <person name="Tindall B.J."/>
            <person name="Bristow J."/>
            <person name="Eisen J.A."/>
            <person name="Markowitz V."/>
            <person name="Hugenholtz P."/>
            <person name="Kyrpides N.C."/>
            <person name="Klenk H.P."/>
            <person name="Detter J.C."/>
        </authorList>
    </citation>
    <scope>NUCLEOTIDE SEQUENCE [LARGE SCALE GENOMIC DNA]</scope>
    <source>
        <strain evidence="4">DSM 16069 / KCTC 12182 / SW-125</strain>
    </source>
</reference>
<gene>
    <name evidence="3" type="ordered locus">Kkor_0287</name>
</gene>
<dbReference type="Proteomes" id="UP000001231">
    <property type="component" value="Chromosome"/>
</dbReference>
<dbReference type="AlphaFoldDB" id="C7R7F9"/>
<dbReference type="GO" id="GO:0008081">
    <property type="term" value="F:phosphoric diester hydrolase activity"/>
    <property type="evidence" value="ECO:0007669"/>
    <property type="project" value="UniProtKB-ARBA"/>
</dbReference>
<dbReference type="InterPro" id="IPR021812">
    <property type="entry name" value="DUF3391"/>
</dbReference>
<evidence type="ECO:0000313" key="4">
    <source>
        <dbReference type="Proteomes" id="UP000001231"/>
    </source>
</evidence>
<dbReference type="RefSeq" id="WP_012800223.1">
    <property type="nucleotide sequence ID" value="NC_013166.1"/>
</dbReference>
<dbReference type="EMBL" id="CP001707">
    <property type="protein sequence ID" value="ACV25708.1"/>
    <property type="molecule type" value="Genomic_DNA"/>
</dbReference>
<dbReference type="InterPro" id="IPR006675">
    <property type="entry name" value="HDIG_dom"/>
</dbReference>
<feature type="domain" description="HD-GYP" evidence="2">
    <location>
        <begin position="180"/>
        <end position="376"/>
    </location>
</feature>
<dbReference type="InterPro" id="IPR003607">
    <property type="entry name" value="HD/PDEase_dom"/>
</dbReference>
<dbReference type="InParanoid" id="C7R7F9"/>
<dbReference type="PROSITE" id="PS51832">
    <property type="entry name" value="HD_GYP"/>
    <property type="match status" value="1"/>
</dbReference>
<protein>
    <submittedName>
        <fullName evidence="3">Metal dependent phosphohydrolase</fullName>
    </submittedName>
</protein>